<dbReference type="OrthoDB" id="667801at2759"/>
<dbReference type="FunFam" id="3.30.70.330:FF:000272">
    <property type="entry name" value="Serine/arginine-rich splicing factor RS2Z32"/>
    <property type="match status" value="1"/>
</dbReference>
<dbReference type="Gene3D" id="4.10.60.10">
    <property type="entry name" value="Zinc finger, CCHC-type"/>
    <property type="match status" value="1"/>
</dbReference>
<dbReference type="GO" id="GO:0008270">
    <property type="term" value="F:zinc ion binding"/>
    <property type="evidence" value="ECO:0007669"/>
    <property type="project" value="UniProtKB-KW"/>
</dbReference>
<dbReference type="SMART" id="SM00360">
    <property type="entry name" value="RRM"/>
    <property type="match status" value="1"/>
</dbReference>
<dbReference type="InterPro" id="IPR001878">
    <property type="entry name" value="Znf_CCHC"/>
</dbReference>
<keyword evidence="2" id="KW-0694">RNA-binding</keyword>
<dbReference type="SUPFAM" id="SSF54928">
    <property type="entry name" value="RNA-binding domain, RBD"/>
    <property type="match status" value="1"/>
</dbReference>
<dbReference type="EMBL" id="MU630830">
    <property type="protein sequence ID" value="KAJ1253697.1"/>
    <property type="molecule type" value="Genomic_DNA"/>
</dbReference>
<dbReference type="InterPro" id="IPR012677">
    <property type="entry name" value="Nucleotide-bd_a/b_plait_sf"/>
</dbReference>
<dbReference type="PROSITE" id="PS50158">
    <property type="entry name" value="ZF_CCHC"/>
    <property type="match status" value="2"/>
</dbReference>
<feature type="domain" description="CCHC-type" evidence="5">
    <location>
        <begin position="135"/>
        <end position="151"/>
    </location>
</feature>
<keyword evidence="7" id="KW-1185">Reference proteome</keyword>
<sequence length="311" mass="36119">MARYDDRYDYDDQYDHYDRHGNNTKLYVGQISSQTRTEDLEKLFSKYGRLRNVDLKRDFGFVEFIDHRDAEDAMYDLDGRKFDGSRIIVEFARGVRRGPGGVRQYDRGPPPGRCYNCGMDGHWVRDCKAGDWRDRCYRCGEMGHKEMNCKNSPKDLKRGRSYSRSPSPHHKKRQGRSYSRSPPSRHEKRQGRSNSRSLPPRHEKRQGRSNSRSPPRHEKRQGRSNSKSPPPRHEKHQGRSSSRSPSPRHGRGYGRSPHMSYSRPPSPKRDSRNAGGEELPSRSPRPRRSSPPREQATRNGSYHGETQGKGQ</sequence>
<dbReference type="Gene3D" id="3.30.70.330">
    <property type="match status" value="1"/>
</dbReference>
<dbReference type="PROSITE" id="PS50102">
    <property type="entry name" value="RRM"/>
    <property type="match status" value="1"/>
</dbReference>
<name>A0A9W7X7Z9_9POAL</name>
<dbReference type="InterPro" id="IPR035979">
    <property type="entry name" value="RBD_domain_sf"/>
</dbReference>
<dbReference type="AlphaFoldDB" id="A0A9W7X7Z9"/>
<accession>A0A9W7X7Z9</accession>
<dbReference type="Proteomes" id="UP001164776">
    <property type="component" value="Unassembled WGS sequence"/>
</dbReference>
<dbReference type="Pfam" id="PF00076">
    <property type="entry name" value="RRM_1"/>
    <property type="match status" value="1"/>
</dbReference>
<evidence type="ECO:0000313" key="7">
    <source>
        <dbReference type="Proteomes" id="UP001164776"/>
    </source>
</evidence>
<keyword evidence="1" id="KW-0479">Metal-binding</keyword>
<dbReference type="Pfam" id="PF00098">
    <property type="entry name" value="zf-CCHC"/>
    <property type="match status" value="1"/>
</dbReference>
<evidence type="ECO:0000313" key="6">
    <source>
        <dbReference type="EMBL" id="KAJ1253696.1"/>
    </source>
</evidence>
<keyword evidence="1" id="KW-0862">Zinc</keyword>
<dbReference type="SMART" id="SM00343">
    <property type="entry name" value="ZnF_C2HC"/>
    <property type="match status" value="2"/>
</dbReference>
<dbReference type="SUPFAM" id="SSF57756">
    <property type="entry name" value="Retrovirus zinc finger-like domains"/>
    <property type="match status" value="1"/>
</dbReference>
<gene>
    <name evidence="6" type="ORF">BS78_K210100</name>
</gene>
<reference evidence="6 7" key="1">
    <citation type="submission" date="2022-10" db="EMBL/GenBank/DDBJ databases">
        <title>WGS assembly of Paspalum vaginatum 540-79.</title>
        <authorList>
            <person name="Sun G."/>
            <person name="Wase N."/>
            <person name="Shu S."/>
            <person name="Jenkins J."/>
            <person name="Zhou B."/>
            <person name="Torres-Rodriguez J."/>
            <person name="Chen C."/>
            <person name="Sandor L."/>
            <person name="Plott C."/>
            <person name="Yoshinga Y."/>
            <person name="Daum C."/>
            <person name="Qi P."/>
            <person name="Barry K."/>
            <person name="Lipzen A."/>
            <person name="Berry L."/>
            <person name="Pedersen C."/>
            <person name="Gottilla T."/>
            <person name="Foltz A."/>
            <person name="Yu H."/>
            <person name="O'Malley R."/>
            <person name="Zhang C."/>
            <person name="Devos K."/>
            <person name="Sigmon B."/>
            <person name="Yu B."/>
            <person name="Obata T."/>
            <person name="Schmutz J."/>
            <person name="Schnable J."/>
        </authorList>
    </citation>
    <scope>NUCLEOTIDE SEQUENCE [LARGE SCALE GENOMIC DNA]</scope>
    <source>
        <strain evidence="7">cv. 540-79</strain>
    </source>
</reference>
<feature type="domain" description="CCHC-type" evidence="5">
    <location>
        <begin position="113"/>
        <end position="128"/>
    </location>
</feature>
<evidence type="ECO:0000256" key="2">
    <source>
        <dbReference type="PROSITE-ProRule" id="PRU00176"/>
    </source>
</evidence>
<dbReference type="PANTHER" id="PTHR48038:SF1">
    <property type="entry name" value="RIBONUCLEOPROTEIN RB97D"/>
    <property type="match status" value="1"/>
</dbReference>
<evidence type="ECO:0000256" key="1">
    <source>
        <dbReference type="PROSITE-ProRule" id="PRU00047"/>
    </source>
</evidence>
<feature type="compositionally biased region" description="Basic and acidic residues" evidence="3">
    <location>
        <begin position="147"/>
        <end position="158"/>
    </location>
</feature>
<evidence type="ECO:0000259" key="4">
    <source>
        <dbReference type="PROSITE" id="PS50102"/>
    </source>
</evidence>
<dbReference type="GO" id="GO:0003723">
    <property type="term" value="F:RNA binding"/>
    <property type="evidence" value="ECO:0007669"/>
    <property type="project" value="UniProtKB-UniRule"/>
</dbReference>
<organism evidence="6 7">
    <name type="scientific">Paspalum vaginatum</name>
    <name type="common">seashore paspalum</name>
    <dbReference type="NCBI Taxonomy" id="158149"/>
    <lineage>
        <taxon>Eukaryota</taxon>
        <taxon>Viridiplantae</taxon>
        <taxon>Streptophyta</taxon>
        <taxon>Embryophyta</taxon>
        <taxon>Tracheophyta</taxon>
        <taxon>Spermatophyta</taxon>
        <taxon>Magnoliopsida</taxon>
        <taxon>Liliopsida</taxon>
        <taxon>Poales</taxon>
        <taxon>Poaceae</taxon>
        <taxon>PACMAD clade</taxon>
        <taxon>Panicoideae</taxon>
        <taxon>Andropogonodae</taxon>
        <taxon>Paspaleae</taxon>
        <taxon>Paspalinae</taxon>
        <taxon>Paspalum</taxon>
    </lineage>
</organism>
<keyword evidence="1" id="KW-0863">Zinc-finger</keyword>
<evidence type="ECO:0000259" key="5">
    <source>
        <dbReference type="PROSITE" id="PS50158"/>
    </source>
</evidence>
<evidence type="ECO:0000256" key="3">
    <source>
        <dbReference type="SAM" id="MobiDB-lite"/>
    </source>
</evidence>
<feature type="domain" description="RRM" evidence="4">
    <location>
        <begin position="24"/>
        <end position="94"/>
    </location>
</feature>
<dbReference type="EMBL" id="MU630830">
    <property type="protein sequence ID" value="KAJ1253696.1"/>
    <property type="molecule type" value="Genomic_DNA"/>
</dbReference>
<proteinExistence type="predicted"/>
<protein>
    <submittedName>
        <fullName evidence="6">Uncharacterized protein</fullName>
    </submittedName>
</protein>
<feature type="region of interest" description="Disordered" evidence="3">
    <location>
        <begin position="147"/>
        <end position="311"/>
    </location>
</feature>
<comment type="caution">
    <text evidence="6">The sequence shown here is derived from an EMBL/GenBank/DDBJ whole genome shotgun (WGS) entry which is preliminary data.</text>
</comment>
<dbReference type="PANTHER" id="PTHR48038">
    <property type="entry name" value="RIBONUCLEOPROTEIN RB97D"/>
    <property type="match status" value="1"/>
</dbReference>
<feature type="compositionally biased region" description="Basic residues" evidence="3">
    <location>
        <begin position="159"/>
        <end position="175"/>
    </location>
</feature>
<dbReference type="InterPro" id="IPR000504">
    <property type="entry name" value="RRM_dom"/>
</dbReference>
<dbReference type="InterPro" id="IPR036875">
    <property type="entry name" value="Znf_CCHC_sf"/>
</dbReference>